<dbReference type="KEGG" id="cbr:CBG_23442"/>
<dbReference type="Proteomes" id="UP000008549">
    <property type="component" value="Unassembled WGS sequence"/>
</dbReference>
<sequence>MARTKQTARKSTGGKAQESSWPPRLPANRPQLPEESRSHIVTAQEPSLFVRSDVTRSPLSSLSASCHSSVLFVRSPRISRLTFASNLPLSWLFKSPLRLTSSDFSRTPTCAPSTPSESPSCQRTSNWPDVSEESVLKFLLIRF</sequence>
<dbReference type="WormBase" id="CBG23442">
    <property type="protein sequence ID" value="CBP27709"/>
    <property type="gene ID" value="WBGene00041802"/>
</dbReference>
<proteinExistence type="predicted"/>
<feature type="region of interest" description="Disordered" evidence="1">
    <location>
        <begin position="1"/>
        <end position="38"/>
    </location>
</feature>
<name>A8Y3W6_CAEBR</name>
<dbReference type="OMA" id="MHSTTHP"/>
<protein>
    <submittedName>
        <fullName evidence="2">Protein CBG23442</fullName>
    </submittedName>
</protein>
<keyword evidence="3" id="KW-1185">Reference proteome</keyword>
<dbReference type="EMBL" id="HE601533">
    <property type="protein sequence ID" value="CAP39585.2"/>
    <property type="molecule type" value="Genomic_DNA"/>
</dbReference>
<accession>A8Y3W6</accession>
<dbReference type="AlphaFoldDB" id="A8Y3W6"/>
<evidence type="ECO:0000256" key="1">
    <source>
        <dbReference type="SAM" id="MobiDB-lite"/>
    </source>
</evidence>
<reference evidence="2 3" key="2">
    <citation type="journal article" date="2011" name="PLoS Genet.">
        <title>Caenorhabditis briggsae recombinant inbred line genotypes reveal inter-strain incompatibility and the evolution of recombination.</title>
        <authorList>
            <person name="Ross J.A."/>
            <person name="Koboldt D.C."/>
            <person name="Staisch J.E."/>
            <person name="Chamberlin H.M."/>
            <person name="Gupta B.P."/>
            <person name="Miller R.D."/>
            <person name="Baird S.E."/>
            <person name="Haag E.S."/>
        </authorList>
    </citation>
    <scope>NUCLEOTIDE SEQUENCE [LARGE SCALE GENOMIC DNA]</scope>
    <source>
        <strain evidence="2 3">AF16</strain>
    </source>
</reference>
<gene>
    <name evidence="2 4" type="ORF">CBG23442</name>
    <name evidence="2" type="ORF">CBG_23442</name>
</gene>
<evidence type="ECO:0000313" key="3">
    <source>
        <dbReference type="Proteomes" id="UP000008549"/>
    </source>
</evidence>
<reference evidence="2 3" key="1">
    <citation type="journal article" date="2003" name="PLoS Biol.">
        <title>The genome sequence of Caenorhabditis briggsae: a platform for comparative genomics.</title>
        <authorList>
            <person name="Stein L.D."/>
            <person name="Bao Z."/>
            <person name="Blasiar D."/>
            <person name="Blumenthal T."/>
            <person name="Brent M.R."/>
            <person name="Chen N."/>
            <person name="Chinwalla A."/>
            <person name="Clarke L."/>
            <person name="Clee C."/>
            <person name="Coghlan A."/>
            <person name="Coulson A."/>
            <person name="D'Eustachio P."/>
            <person name="Fitch D.H."/>
            <person name="Fulton L.A."/>
            <person name="Fulton R.E."/>
            <person name="Griffiths-Jones S."/>
            <person name="Harris T.W."/>
            <person name="Hillier L.W."/>
            <person name="Kamath R."/>
            <person name="Kuwabara P.E."/>
            <person name="Mardis E.R."/>
            <person name="Marra M.A."/>
            <person name="Miner T.L."/>
            <person name="Minx P."/>
            <person name="Mullikin J.C."/>
            <person name="Plumb R.W."/>
            <person name="Rogers J."/>
            <person name="Schein J.E."/>
            <person name="Sohrmann M."/>
            <person name="Spieth J."/>
            <person name="Stajich J.E."/>
            <person name="Wei C."/>
            <person name="Willey D."/>
            <person name="Wilson R.K."/>
            <person name="Durbin R."/>
            <person name="Waterston R.H."/>
        </authorList>
    </citation>
    <scope>NUCLEOTIDE SEQUENCE [LARGE SCALE GENOMIC DNA]</scope>
    <source>
        <strain evidence="2 3">AF16</strain>
    </source>
</reference>
<dbReference type="InParanoid" id="A8Y3W6"/>
<dbReference type="CTD" id="8578719"/>
<dbReference type="eggNOG" id="ENOG502S987">
    <property type="taxonomic scope" value="Eukaryota"/>
</dbReference>
<evidence type="ECO:0000313" key="4">
    <source>
        <dbReference type="WormBase" id="CBG23442"/>
    </source>
</evidence>
<organism evidence="2 3">
    <name type="scientific">Caenorhabditis briggsae</name>
    <dbReference type="NCBI Taxonomy" id="6238"/>
    <lineage>
        <taxon>Eukaryota</taxon>
        <taxon>Metazoa</taxon>
        <taxon>Ecdysozoa</taxon>
        <taxon>Nematoda</taxon>
        <taxon>Chromadorea</taxon>
        <taxon>Rhabditida</taxon>
        <taxon>Rhabditina</taxon>
        <taxon>Rhabditomorpha</taxon>
        <taxon>Rhabditoidea</taxon>
        <taxon>Rhabditidae</taxon>
        <taxon>Peloderinae</taxon>
        <taxon>Caenorhabditis</taxon>
    </lineage>
</organism>
<dbReference type="HOGENOM" id="CLU_129993_1_0_1"/>
<dbReference type="STRING" id="6238.A8Y3W6"/>
<dbReference type="RefSeq" id="XP_045097746.1">
    <property type="nucleotide sequence ID" value="XM_045237414.1"/>
</dbReference>
<dbReference type="GeneID" id="8578719"/>
<evidence type="ECO:0000313" key="2">
    <source>
        <dbReference type="EMBL" id="CAP39585.2"/>
    </source>
</evidence>